<name>A0A7X2Z630_9BACL</name>
<dbReference type="EMBL" id="WNZW01000052">
    <property type="protein sequence ID" value="MUG48271.1"/>
    <property type="molecule type" value="Genomic_DNA"/>
</dbReference>
<protein>
    <recommendedName>
        <fullName evidence="2">MHYT domain-containing protein</fullName>
    </recommendedName>
</protein>
<dbReference type="PANTHER" id="PTHR35152">
    <property type="entry name" value="DOMAIN SIGNALLING PROTEIN, PUTATIVE (AFU_ORTHOLOGUE AFUA_5G11310)-RELATED"/>
    <property type="match status" value="1"/>
</dbReference>
<dbReference type="Proteomes" id="UP000447876">
    <property type="component" value="Unassembled WGS sequence"/>
</dbReference>
<gene>
    <name evidence="3" type="ORF">GNP95_25455</name>
</gene>
<feature type="transmembrane region" description="Helical" evidence="1">
    <location>
        <begin position="32"/>
        <end position="51"/>
    </location>
</feature>
<feature type="transmembrane region" description="Helical" evidence="1">
    <location>
        <begin position="63"/>
        <end position="80"/>
    </location>
</feature>
<dbReference type="InterPro" id="IPR005330">
    <property type="entry name" value="MHYT_dom"/>
</dbReference>
<dbReference type="AlphaFoldDB" id="A0A7X2Z630"/>
<evidence type="ECO:0000256" key="1">
    <source>
        <dbReference type="PROSITE-ProRule" id="PRU00244"/>
    </source>
</evidence>
<evidence type="ECO:0000313" key="3">
    <source>
        <dbReference type="EMBL" id="MUG48271.1"/>
    </source>
</evidence>
<dbReference type="GO" id="GO:0016020">
    <property type="term" value="C:membrane"/>
    <property type="evidence" value="ECO:0007669"/>
    <property type="project" value="UniProtKB-UniRule"/>
</dbReference>
<feature type="transmembrane region" description="Helical" evidence="1">
    <location>
        <begin position="101"/>
        <end position="122"/>
    </location>
</feature>
<feature type="non-terminal residue" evidence="3">
    <location>
        <position position="1"/>
    </location>
</feature>
<proteinExistence type="predicted"/>
<dbReference type="PANTHER" id="PTHR35152:SF1">
    <property type="entry name" value="DOMAIN SIGNALLING PROTEIN, PUTATIVE (AFU_ORTHOLOGUE AFUA_5G11310)-RELATED"/>
    <property type="match status" value="1"/>
</dbReference>
<keyword evidence="1" id="KW-0472">Membrane</keyword>
<feature type="domain" description="MHYT" evidence="2">
    <location>
        <begin position="1"/>
        <end position="123"/>
    </location>
</feature>
<organism evidence="3 4">
    <name type="scientific">Paenibacillus woosongensis</name>
    <dbReference type="NCBI Taxonomy" id="307580"/>
    <lineage>
        <taxon>Bacteria</taxon>
        <taxon>Bacillati</taxon>
        <taxon>Bacillota</taxon>
        <taxon>Bacilli</taxon>
        <taxon>Bacillales</taxon>
        <taxon>Paenibacillaceae</taxon>
        <taxon>Paenibacillus</taxon>
    </lineage>
</organism>
<dbReference type="PROSITE" id="PS50924">
    <property type="entry name" value="MHYT"/>
    <property type="match status" value="1"/>
</dbReference>
<feature type="transmembrane region" description="Helical" evidence="1">
    <location>
        <begin position="6"/>
        <end position="25"/>
    </location>
</feature>
<feature type="non-terminal residue" evidence="3">
    <location>
        <position position="143"/>
    </location>
</feature>
<comment type="caution">
    <text evidence="3">The sequence shown here is derived from an EMBL/GenBank/DDBJ whole genome shotgun (WGS) entry which is preliminary data.</text>
</comment>
<dbReference type="Pfam" id="PF03707">
    <property type="entry name" value="MHYT"/>
    <property type="match status" value="1"/>
</dbReference>
<sequence>YLILSMLLPVAGVWAALWVMTRSAVSGLQSLAGGLFTGLAIAGMHYTGMAALRLPAVLSYEPYLVVLSFLLAVALSFNAIRLSLLHRRKRSPSSPWRKAGAAVVFGTAIVGVHNLGMLAAQFKAQGQVDVVHRAVRIDEMLLA</sequence>
<evidence type="ECO:0000313" key="4">
    <source>
        <dbReference type="Proteomes" id="UP000447876"/>
    </source>
</evidence>
<keyword evidence="1" id="KW-0812">Transmembrane</keyword>
<reference evidence="3 4" key="1">
    <citation type="submission" date="2019-11" db="EMBL/GenBank/DDBJ databases">
        <title>Draft genome sequences of five Paenibacillus species of dairy origin.</title>
        <authorList>
            <person name="Olajide A.M."/>
            <person name="Chen S."/>
            <person name="Lapointe G."/>
        </authorList>
    </citation>
    <scope>NUCLEOTIDE SEQUENCE [LARGE SCALE GENOMIC DNA]</scope>
    <source>
        <strain evidence="3 4">12CR55</strain>
    </source>
</reference>
<dbReference type="RefSeq" id="WP_330163628.1">
    <property type="nucleotide sequence ID" value="NZ_WNZW01000052.1"/>
</dbReference>
<keyword evidence="1" id="KW-1133">Transmembrane helix</keyword>
<comment type="caution">
    <text evidence="1">Lacks conserved residue(s) required for the propagation of feature annotation.</text>
</comment>
<evidence type="ECO:0000259" key="2">
    <source>
        <dbReference type="PROSITE" id="PS50924"/>
    </source>
</evidence>
<accession>A0A7X2Z630</accession>